<accession>A0A5S6R0Q9</accession>
<dbReference type="Proteomes" id="UP000046395">
    <property type="component" value="Unassembled WGS sequence"/>
</dbReference>
<keyword evidence="1" id="KW-1185">Reference proteome</keyword>
<reference evidence="2" key="1">
    <citation type="submission" date="2019-12" db="UniProtKB">
        <authorList>
            <consortium name="WormBaseParasite"/>
        </authorList>
    </citation>
    <scope>IDENTIFICATION</scope>
</reference>
<sequence length="155" mass="17054">MAATAQQTAAKRLETFPKKAHRQFQAAPRERLFSSRIDVPIKQETIKTNGLAVKFLQKKASVQKAAEATSGRSLRVDFGIVCASNKWRRAKRIKRSLHLLDAGLGWIIVGRLKARPLTCLGRTASAAACRMQLKRVDRICPTKCCCHGGGTNGEP</sequence>
<organism evidence="1 2">
    <name type="scientific">Trichuris muris</name>
    <name type="common">Mouse whipworm</name>
    <dbReference type="NCBI Taxonomy" id="70415"/>
    <lineage>
        <taxon>Eukaryota</taxon>
        <taxon>Metazoa</taxon>
        <taxon>Ecdysozoa</taxon>
        <taxon>Nematoda</taxon>
        <taxon>Enoplea</taxon>
        <taxon>Dorylaimia</taxon>
        <taxon>Trichinellida</taxon>
        <taxon>Trichuridae</taxon>
        <taxon>Trichuris</taxon>
    </lineage>
</organism>
<dbReference type="WBParaSite" id="TMUE_3000012899.1">
    <property type="protein sequence ID" value="TMUE_3000012899.1"/>
    <property type="gene ID" value="WBGene00286659"/>
</dbReference>
<proteinExistence type="predicted"/>
<protein>
    <submittedName>
        <fullName evidence="2">Uncharacterized protein</fullName>
    </submittedName>
</protein>
<evidence type="ECO:0000313" key="2">
    <source>
        <dbReference type="WBParaSite" id="TMUE_3000012899.1"/>
    </source>
</evidence>
<dbReference type="AlphaFoldDB" id="A0A5S6R0Q9"/>
<evidence type="ECO:0000313" key="1">
    <source>
        <dbReference type="Proteomes" id="UP000046395"/>
    </source>
</evidence>
<name>A0A5S6R0Q9_TRIMR</name>